<reference evidence="3" key="2">
    <citation type="submission" date="2020-06" db="EMBL/GenBank/DDBJ databases">
        <authorList>
            <person name="Sheffer M."/>
        </authorList>
    </citation>
    <scope>NUCLEOTIDE SEQUENCE</scope>
</reference>
<proteinExistence type="predicted"/>
<dbReference type="Pfam" id="PF17919">
    <property type="entry name" value="RT_RNaseH_2"/>
    <property type="match status" value="1"/>
</dbReference>
<dbReference type="EC" id="2.7.7.49" evidence="1"/>
<dbReference type="Gene3D" id="3.10.10.10">
    <property type="entry name" value="HIV Type 1 Reverse Transcriptase, subunit A, domain 1"/>
    <property type="match status" value="1"/>
</dbReference>
<dbReference type="SUPFAM" id="SSF56672">
    <property type="entry name" value="DNA/RNA polymerases"/>
    <property type="match status" value="2"/>
</dbReference>
<evidence type="ECO:0000313" key="4">
    <source>
        <dbReference type="Proteomes" id="UP000807504"/>
    </source>
</evidence>
<dbReference type="Gene3D" id="3.10.20.370">
    <property type="match status" value="1"/>
</dbReference>
<gene>
    <name evidence="3" type="ORF">HNY73_007631</name>
</gene>
<evidence type="ECO:0000259" key="2">
    <source>
        <dbReference type="Pfam" id="PF17919"/>
    </source>
</evidence>
<keyword evidence="4" id="KW-1185">Reference proteome</keyword>
<dbReference type="EMBL" id="JABXBU010000012">
    <property type="protein sequence ID" value="KAF8789712.1"/>
    <property type="molecule type" value="Genomic_DNA"/>
</dbReference>
<organism evidence="3 4">
    <name type="scientific">Argiope bruennichi</name>
    <name type="common">Wasp spider</name>
    <name type="synonym">Aranea bruennichi</name>
    <dbReference type="NCBI Taxonomy" id="94029"/>
    <lineage>
        <taxon>Eukaryota</taxon>
        <taxon>Metazoa</taxon>
        <taxon>Ecdysozoa</taxon>
        <taxon>Arthropoda</taxon>
        <taxon>Chelicerata</taxon>
        <taxon>Arachnida</taxon>
        <taxon>Araneae</taxon>
        <taxon>Araneomorphae</taxon>
        <taxon>Entelegynae</taxon>
        <taxon>Araneoidea</taxon>
        <taxon>Araneidae</taxon>
        <taxon>Argiope</taxon>
    </lineage>
</organism>
<dbReference type="Gene3D" id="3.30.70.270">
    <property type="match status" value="2"/>
</dbReference>
<feature type="domain" description="Reverse transcriptase/retrotransposon-derived protein RNase H-like" evidence="2">
    <location>
        <begin position="242"/>
        <end position="312"/>
    </location>
</feature>
<accession>A0A8T0FH34</accession>
<dbReference type="InterPro" id="IPR051320">
    <property type="entry name" value="Viral_Replic_Matur_Polypro"/>
</dbReference>
<dbReference type="PANTHER" id="PTHR33064">
    <property type="entry name" value="POL PROTEIN"/>
    <property type="match status" value="1"/>
</dbReference>
<evidence type="ECO:0000256" key="1">
    <source>
        <dbReference type="ARBA" id="ARBA00012493"/>
    </source>
</evidence>
<dbReference type="FunFam" id="3.30.70.270:FF:000020">
    <property type="entry name" value="Transposon Tf2-6 polyprotein-like Protein"/>
    <property type="match status" value="1"/>
</dbReference>
<dbReference type="GO" id="GO:0003964">
    <property type="term" value="F:RNA-directed DNA polymerase activity"/>
    <property type="evidence" value="ECO:0007669"/>
    <property type="project" value="UniProtKB-EC"/>
</dbReference>
<dbReference type="InterPro" id="IPR041577">
    <property type="entry name" value="RT_RNaseH_2"/>
</dbReference>
<dbReference type="AlphaFoldDB" id="A0A8T0FH34"/>
<dbReference type="InterPro" id="IPR043128">
    <property type="entry name" value="Rev_trsase/Diguanyl_cyclase"/>
</dbReference>
<comment type="caution">
    <text evidence="3">The sequence shown here is derived from an EMBL/GenBank/DDBJ whole genome shotgun (WGS) entry which is preliminary data.</text>
</comment>
<sequence>MSSSFLRKIKTSMYHINMLKPYHQRAENINLLCLEDDKNLQDEEDMPNLELGHDASECNNFSSNPGCTDLAEHDIEMESNRPIVAKPYRMSPCQIDVLKSEVNKMIELKIVEPGESDFTSPLMLEVPGKDASKALWEDHLRHIEDILDRLNSAKLYIKPSKCQSALAHVKYLGHLVGQGLRQPAELKVQAIKEFPTPATKTQVRAFLGLAGYYRRYIPEFSVIAAPLTDVLKGKIHKSTVDWNEACQKAFDELKDKLTGNPVLYSPDFTKPFIFQCDASNIGAGVILSQLNEKNKEHPVMFLSKKLSKTEQK</sequence>
<evidence type="ECO:0000313" key="3">
    <source>
        <dbReference type="EMBL" id="KAF8789712.1"/>
    </source>
</evidence>
<dbReference type="PANTHER" id="PTHR33064:SF29">
    <property type="entry name" value="PEPTIDASE A2 DOMAIN-CONTAINING PROTEIN-RELATED"/>
    <property type="match status" value="1"/>
</dbReference>
<dbReference type="Proteomes" id="UP000807504">
    <property type="component" value="Unassembled WGS sequence"/>
</dbReference>
<reference evidence="3" key="1">
    <citation type="journal article" date="2020" name="bioRxiv">
        <title>Chromosome-level reference genome of the European wasp spider Argiope bruennichi: a resource for studies on range expansion and evolutionary adaptation.</title>
        <authorList>
            <person name="Sheffer M.M."/>
            <person name="Hoppe A."/>
            <person name="Krehenwinkel H."/>
            <person name="Uhl G."/>
            <person name="Kuss A.W."/>
            <person name="Jensen L."/>
            <person name="Jensen C."/>
            <person name="Gillespie R.G."/>
            <person name="Hoff K.J."/>
            <person name="Prost S."/>
        </authorList>
    </citation>
    <scope>NUCLEOTIDE SEQUENCE</scope>
</reference>
<name>A0A8T0FH34_ARGBR</name>
<dbReference type="InterPro" id="IPR043502">
    <property type="entry name" value="DNA/RNA_pol_sf"/>
</dbReference>
<protein>
    <recommendedName>
        <fullName evidence="1">RNA-directed DNA polymerase</fullName>
        <ecNumber evidence="1">2.7.7.49</ecNumber>
    </recommendedName>
</protein>